<organism evidence="14 15">
    <name type="scientific">Scleromatobacter humisilvae</name>
    <dbReference type="NCBI Taxonomy" id="2897159"/>
    <lineage>
        <taxon>Bacteria</taxon>
        <taxon>Pseudomonadati</taxon>
        <taxon>Pseudomonadota</taxon>
        <taxon>Betaproteobacteria</taxon>
        <taxon>Burkholderiales</taxon>
        <taxon>Sphaerotilaceae</taxon>
        <taxon>Scleromatobacter</taxon>
    </lineage>
</organism>
<dbReference type="InterPro" id="IPR008927">
    <property type="entry name" value="6-PGluconate_DH-like_C_sf"/>
</dbReference>
<evidence type="ECO:0000313" key="14">
    <source>
        <dbReference type="EMBL" id="MCK9688483.1"/>
    </source>
</evidence>
<dbReference type="Gene3D" id="3.40.50.720">
    <property type="entry name" value="NAD(P)-binding Rossmann-like Domain"/>
    <property type="match status" value="1"/>
</dbReference>
<keyword evidence="15" id="KW-1185">Reference proteome</keyword>
<evidence type="ECO:0000256" key="7">
    <source>
        <dbReference type="ARBA" id="ARBA00022857"/>
    </source>
</evidence>
<feature type="domain" description="Ketopantoate reductase N-terminal" evidence="12">
    <location>
        <begin position="3"/>
        <end position="151"/>
    </location>
</feature>
<comment type="catalytic activity">
    <reaction evidence="10 11">
        <text>(R)-pantoate + NADP(+) = 2-dehydropantoate + NADPH + H(+)</text>
        <dbReference type="Rhea" id="RHEA:16233"/>
        <dbReference type="ChEBI" id="CHEBI:11561"/>
        <dbReference type="ChEBI" id="CHEBI:15378"/>
        <dbReference type="ChEBI" id="CHEBI:15980"/>
        <dbReference type="ChEBI" id="CHEBI:57783"/>
        <dbReference type="ChEBI" id="CHEBI:58349"/>
        <dbReference type="EC" id="1.1.1.169"/>
    </reaction>
</comment>
<dbReference type="InterPro" id="IPR013752">
    <property type="entry name" value="KPA_reductase"/>
</dbReference>
<dbReference type="PANTHER" id="PTHR21708">
    <property type="entry name" value="PROBABLE 2-DEHYDROPANTOATE 2-REDUCTASE"/>
    <property type="match status" value="1"/>
</dbReference>
<name>A0A9X1YP77_9BURK</name>
<comment type="similarity">
    <text evidence="3 11">Belongs to the ketopantoate reductase family.</text>
</comment>
<accession>A0A9X1YP77</accession>
<dbReference type="PANTHER" id="PTHR21708:SF26">
    <property type="entry name" value="2-DEHYDROPANTOATE 2-REDUCTASE"/>
    <property type="match status" value="1"/>
</dbReference>
<keyword evidence="6 11" id="KW-0566">Pantothenate biosynthesis</keyword>
<keyword evidence="7 11" id="KW-0521">NADP</keyword>
<evidence type="ECO:0000259" key="13">
    <source>
        <dbReference type="Pfam" id="PF08546"/>
    </source>
</evidence>
<keyword evidence="8 11" id="KW-0560">Oxidoreductase</keyword>
<evidence type="ECO:0000256" key="11">
    <source>
        <dbReference type="RuleBase" id="RU362068"/>
    </source>
</evidence>
<evidence type="ECO:0000313" key="15">
    <source>
        <dbReference type="Proteomes" id="UP001139353"/>
    </source>
</evidence>
<protein>
    <recommendedName>
        <fullName evidence="5 11">2-dehydropantoate 2-reductase</fullName>
        <ecNumber evidence="4 11">1.1.1.169</ecNumber>
    </recommendedName>
    <alternativeName>
        <fullName evidence="9 11">Ketopantoate reductase</fullName>
    </alternativeName>
</protein>
<dbReference type="NCBIfam" id="NF005094">
    <property type="entry name" value="PRK06522.2-5"/>
    <property type="match status" value="1"/>
</dbReference>
<dbReference type="InterPro" id="IPR036291">
    <property type="entry name" value="NAD(P)-bd_dom_sf"/>
</dbReference>
<dbReference type="RefSeq" id="WP_275684520.1">
    <property type="nucleotide sequence ID" value="NZ_JAJLJH010000008.1"/>
</dbReference>
<dbReference type="FunFam" id="3.40.50.720:FF:000307">
    <property type="entry name" value="2-dehydropantoate 2-reductase"/>
    <property type="match status" value="1"/>
</dbReference>
<evidence type="ECO:0000256" key="10">
    <source>
        <dbReference type="ARBA" id="ARBA00048793"/>
    </source>
</evidence>
<dbReference type="SUPFAM" id="SSF48179">
    <property type="entry name" value="6-phosphogluconate dehydrogenase C-terminal domain-like"/>
    <property type="match status" value="1"/>
</dbReference>
<evidence type="ECO:0000259" key="12">
    <source>
        <dbReference type="Pfam" id="PF02558"/>
    </source>
</evidence>
<evidence type="ECO:0000256" key="6">
    <source>
        <dbReference type="ARBA" id="ARBA00022655"/>
    </source>
</evidence>
<dbReference type="EMBL" id="JAJLJH010000008">
    <property type="protein sequence ID" value="MCK9688483.1"/>
    <property type="molecule type" value="Genomic_DNA"/>
</dbReference>
<dbReference type="InterPro" id="IPR013332">
    <property type="entry name" value="KPR_N"/>
</dbReference>
<dbReference type="InterPro" id="IPR051402">
    <property type="entry name" value="KPR-Related"/>
</dbReference>
<evidence type="ECO:0000256" key="5">
    <source>
        <dbReference type="ARBA" id="ARBA00019465"/>
    </source>
</evidence>
<evidence type="ECO:0000256" key="1">
    <source>
        <dbReference type="ARBA" id="ARBA00002919"/>
    </source>
</evidence>
<comment type="caution">
    <text evidence="14">The sequence shown here is derived from an EMBL/GenBank/DDBJ whole genome shotgun (WGS) entry which is preliminary data.</text>
</comment>
<comment type="pathway">
    <text evidence="2 11">Cofactor biosynthesis; (R)-pantothenate biosynthesis; (R)-pantoate from 3-methyl-2-oxobutanoate: step 2/2.</text>
</comment>
<dbReference type="AlphaFoldDB" id="A0A9X1YP77"/>
<dbReference type="Pfam" id="PF08546">
    <property type="entry name" value="ApbA_C"/>
    <property type="match status" value="1"/>
</dbReference>
<dbReference type="InterPro" id="IPR003710">
    <property type="entry name" value="ApbA"/>
</dbReference>
<reference evidence="14" key="1">
    <citation type="submission" date="2021-11" db="EMBL/GenBank/DDBJ databases">
        <title>BS-T2-15 a new species belonging to the Comamonadaceae family isolated from the soil of a French oak forest.</title>
        <authorList>
            <person name="Mieszkin S."/>
            <person name="Alain K."/>
        </authorList>
    </citation>
    <scope>NUCLEOTIDE SEQUENCE</scope>
    <source>
        <strain evidence="14">BS-T2-15</strain>
    </source>
</reference>
<dbReference type="InterPro" id="IPR013328">
    <property type="entry name" value="6PGD_dom2"/>
</dbReference>
<dbReference type="Gene3D" id="1.10.1040.10">
    <property type="entry name" value="N-(1-d-carboxylethyl)-l-norvaline Dehydrogenase, domain 2"/>
    <property type="match status" value="1"/>
</dbReference>
<dbReference type="Proteomes" id="UP001139353">
    <property type="component" value="Unassembled WGS sequence"/>
</dbReference>
<evidence type="ECO:0000256" key="8">
    <source>
        <dbReference type="ARBA" id="ARBA00023002"/>
    </source>
</evidence>
<dbReference type="GO" id="GO:0008677">
    <property type="term" value="F:2-dehydropantoate 2-reductase activity"/>
    <property type="evidence" value="ECO:0007669"/>
    <property type="project" value="UniProtKB-EC"/>
</dbReference>
<evidence type="ECO:0000256" key="3">
    <source>
        <dbReference type="ARBA" id="ARBA00007870"/>
    </source>
</evidence>
<proteinExistence type="inferred from homology"/>
<dbReference type="Pfam" id="PF02558">
    <property type="entry name" value="ApbA"/>
    <property type="match status" value="1"/>
</dbReference>
<evidence type="ECO:0000256" key="2">
    <source>
        <dbReference type="ARBA" id="ARBA00004994"/>
    </source>
</evidence>
<evidence type="ECO:0000256" key="9">
    <source>
        <dbReference type="ARBA" id="ARBA00032024"/>
    </source>
</evidence>
<dbReference type="SUPFAM" id="SSF51735">
    <property type="entry name" value="NAD(P)-binding Rossmann-fold domains"/>
    <property type="match status" value="1"/>
</dbReference>
<dbReference type="NCBIfam" id="TIGR00745">
    <property type="entry name" value="apbA_panE"/>
    <property type="match status" value="1"/>
</dbReference>
<feature type="domain" description="Ketopantoate reductase C-terminal" evidence="13">
    <location>
        <begin position="178"/>
        <end position="292"/>
    </location>
</feature>
<dbReference type="GO" id="GO:0015940">
    <property type="term" value="P:pantothenate biosynthetic process"/>
    <property type="evidence" value="ECO:0007669"/>
    <property type="project" value="UniProtKB-KW"/>
</dbReference>
<dbReference type="EC" id="1.1.1.169" evidence="4 11"/>
<evidence type="ECO:0000256" key="4">
    <source>
        <dbReference type="ARBA" id="ARBA00013014"/>
    </source>
</evidence>
<comment type="function">
    <text evidence="1 11">Catalyzes the NADPH-dependent reduction of ketopantoate into pantoic acid.</text>
</comment>
<gene>
    <name evidence="14" type="primary">panE</name>
    <name evidence="14" type="ORF">LPC04_22470</name>
</gene>
<dbReference type="GO" id="GO:0005737">
    <property type="term" value="C:cytoplasm"/>
    <property type="evidence" value="ECO:0007669"/>
    <property type="project" value="TreeGrafter"/>
</dbReference>
<sequence>MKILIVGAGSTGGYFGARLTQAGRDVTFLVRPARAAALRERGLQVLSPRGNFSVEPRLLLAGEIDEPFDIVLVTVKAFGLPAAIEDFAAAVGPETMILPVLNGMKHIDDLQARFGAERVVGGVCRVSTTLDKEGRIVHLAPLHELVYGELDGRSTARIEALHAFMSDAGFDAQLSTHIAQDLWNKWILLSTLGGICTLARGNVGEIAATDGGVDFVRAFLAEAAAVATAAGFAPSQPALDFILGVVAAPGSPMTSSMYRDLVGGERVEADQILGDLRARARRAGIETPLVSAAFIQLDVHQRRRATAQAPLIR</sequence>